<keyword evidence="3" id="KW-1185">Reference proteome</keyword>
<feature type="region of interest" description="Disordered" evidence="1">
    <location>
        <begin position="730"/>
        <end position="802"/>
    </location>
</feature>
<proteinExistence type="predicted"/>
<feature type="compositionally biased region" description="Polar residues" evidence="1">
    <location>
        <begin position="653"/>
        <end position="682"/>
    </location>
</feature>
<accession>A0AAN9C0P2</accession>
<dbReference type="EMBL" id="JBAMIC010000001">
    <property type="protein sequence ID" value="KAK7115169.1"/>
    <property type="molecule type" value="Genomic_DNA"/>
</dbReference>
<evidence type="ECO:0000313" key="3">
    <source>
        <dbReference type="Proteomes" id="UP001374579"/>
    </source>
</evidence>
<feature type="compositionally biased region" description="Polar residues" evidence="1">
    <location>
        <begin position="491"/>
        <end position="511"/>
    </location>
</feature>
<feature type="region of interest" description="Disordered" evidence="1">
    <location>
        <begin position="131"/>
        <end position="151"/>
    </location>
</feature>
<name>A0AAN9C0P2_9CAEN</name>
<reference evidence="2 3" key="1">
    <citation type="submission" date="2024-02" db="EMBL/GenBank/DDBJ databases">
        <title>Chromosome-scale genome assembly of the rough periwinkle Littorina saxatilis.</title>
        <authorList>
            <person name="De Jode A."/>
            <person name="Faria R."/>
            <person name="Formenti G."/>
            <person name="Sims Y."/>
            <person name="Smith T.P."/>
            <person name="Tracey A."/>
            <person name="Wood J.M.D."/>
            <person name="Zagrodzka Z.B."/>
            <person name="Johannesson K."/>
            <person name="Butlin R.K."/>
            <person name="Leder E.H."/>
        </authorList>
    </citation>
    <scope>NUCLEOTIDE SEQUENCE [LARGE SCALE GENOMIC DNA]</scope>
    <source>
        <strain evidence="2">Snail1</strain>
        <tissue evidence="2">Muscle</tissue>
    </source>
</reference>
<feature type="compositionally biased region" description="Low complexity" evidence="1">
    <location>
        <begin position="407"/>
        <end position="425"/>
    </location>
</feature>
<gene>
    <name evidence="2" type="ORF">V1264_001096</name>
</gene>
<organism evidence="2 3">
    <name type="scientific">Littorina saxatilis</name>
    <dbReference type="NCBI Taxonomy" id="31220"/>
    <lineage>
        <taxon>Eukaryota</taxon>
        <taxon>Metazoa</taxon>
        <taxon>Spiralia</taxon>
        <taxon>Lophotrochozoa</taxon>
        <taxon>Mollusca</taxon>
        <taxon>Gastropoda</taxon>
        <taxon>Caenogastropoda</taxon>
        <taxon>Littorinimorpha</taxon>
        <taxon>Littorinoidea</taxon>
        <taxon>Littorinidae</taxon>
        <taxon>Littorina</taxon>
    </lineage>
</organism>
<protein>
    <submittedName>
        <fullName evidence="2">Uncharacterized protein</fullName>
    </submittedName>
</protein>
<dbReference type="AlphaFoldDB" id="A0AAN9C0P2"/>
<feature type="compositionally biased region" description="Polar residues" evidence="1">
    <location>
        <begin position="733"/>
        <end position="802"/>
    </location>
</feature>
<dbReference type="Proteomes" id="UP001374579">
    <property type="component" value="Unassembled WGS sequence"/>
</dbReference>
<feature type="compositionally biased region" description="Polar residues" evidence="1">
    <location>
        <begin position="624"/>
        <end position="636"/>
    </location>
</feature>
<feature type="region of interest" description="Disordered" evidence="1">
    <location>
        <begin position="610"/>
        <end position="718"/>
    </location>
</feature>
<feature type="compositionally biased region" description="Pro residues" evidence="1">
    <location>
        <begin position="518"/>
        <end position="528"/>
    </location>
</feature>
<feature type="region of interest" description="Disordered" evidence="1">
    <location>
        <begin position="263"/>
        <end position="286"/>
    </location>
</feature>
<comment type="caution">
    <text evidence="2">The sequence shown here is derived from an EMBL/GenBank/DDBJ whole genome shotgun (WGS) entry which is preliminary data.</text>
</comment>
<evidence type="ECO:0000256" key="1">
    <source>
        <dbReference type="SAM" id="MobiDB-lite"/>
    </source>
</evidence>
<sequence length="870" mass="94807">MRRIVSDEGRFYSLADSQQEHLRADLSRTLHTPLHLPQYHQYGNFNSGRHDTAHVITTVACFSSRLPQAVTSPSHLLPSRYSISTPSSPEVFRKALATLCLSSRGTCKKRNTNNLRVTFADEIHVEGKNLPVYSNPEERSPSPNSSQPPKSVLKTAIDVHRILRDQGDSFKDNPHPFEQIPEEEEWRYFTDGSEAYPGSAPGSPNVFSPTTRIPSLGLSPPVRPDNLLERELRRASDTDAFSCRKELFGVEEDLRRGSTGSIQALERPSSLDVASHRPVTDSASYSREQKALQNLGPEYNYATYPAAMSYALSSVRDVSVVPKDQPRVQQQNLVSPVSATTPSEEMYGVHPSYLTFPPMNLSAYGWTQTFARPAHEKHHNDAASVASWASQRSEVCAEKGSSNGSLSYPSNPSGYTSGSSGGSWSFVTHGDHQAGHSPGQAPGYPCEAEHAPSAPVDHEQGNGHRSLPLPSVTDFMLQRYLGEVNRMFQTYPAQPSSKLTSENTSNDSRGNNVHRPTPQHPSVPPSTPLPADILPPDMRGNSVSFAPLGRYLHDLLNTCGGNNSFQGHHGDKNPSIYMAKFMNCTSFASSEDSWRALTDMVKFQSQFYNHPQPHLHPQDARPTVSPSSGYPASFWSSDRGGDSVAAGSEEIHSTSNGHSQKLSSRQHEQSGINSHSVCTGSCGQNGQWTGTNGGGGHVLKPPEIPEYAQSEPGDTQDVSKLVDMEYGEMRPRSFSTVESSTSWPGQESSVGNGSNEHSRQTNGPSSLSGPQNHGSRSHSSQNQASRSQGSMPRSHMSNSEGQASCPYIPLQLGSSDEVAADFLVFCAVVKAAFTPPPNSQNPNCAPNAPPGFPFPDFNPNWFRFLPGFPK</sequence>
<feature type="region of interest" description="Disordered" evidence="1">
    <location>
        <begin position="399"/>
        <end position="470"/>
    </location>
</feature>
<evidence type="ECO:0000313" key="2">
    <source>
        <dbReference type="EMBL" id="KAK7115169.1"/>
    </source>
</evidence>
<feature type="region of interest" description="Disordered" evidence="1">
    <location>
        <begin position="491"/>
        <end position="538"/>
    </location>
</feature>